<feature type="region of interest" description="Disordered" evidence="1">
    <location>
        <begin position="385"/>
        <end position="434"/>
    </location>
</feature>
<evidence type="ECO:0000313" key="2">
    <source>
        <dbReference type="EMBL" id="OCF60212.1"/>
    </source>
</evidence>
<feature type="region of interest" description="Disordered" evidence="1">
    <location>
        <begin position="1"/>
        <end position="30"/>
    </location>
</feature>
<dbReference type="OrthoDB" id="2565341at2759"/>
<organism evidence="2 3">
    <name type="scientific">Kwoniella mangroviensis CBS 10435</name>
    <dbReference type="NCBI Taxonomy" id="1331196"/>
    <lineage>
        <taxon>Eukaryota</taxon>
        <taxon>Fungi</taxon>
        <taxon>Dikarya</taxon>
        <taxon>Basidiomycota</taxon>
        <taxon>Agaricomycotina</taxon>
        <taxon>Tremellomycetes</taxon>
        <taxon>Tremellales</taxon>
        <taxon>Cryptococcaceae</taxon>
        <taxon>Kwoniella</taxon>
    </lineage>
</organism>
<dbReference type="AlphaFoldDB" id="A0A1B9IXH5"/>
<feature type="compositionally biased region" description="Acidic residues" evidence="1">
    <location>
        <begin position="422"/>
        <end position="432"/>
    </location>
</feature>
<dbReference type="Proteomes" id="UP000092583">
    <property type="component" value="Unassembled WGS sequence"/>
</dbReference>
<accession>A0A1B9IXH5</accession>
<proteinExistence type="predicted"/>
<sequence>MPPPTDFFSSLRPKSRSRRQGKGSGLLKTSGTAYTLNNWVDLDHNGNASHININDTQDMSSHHDQERYNAVHMNDENVDPRTGSRRSSGSKLKRRSMMLLRMVERKTSSYRNKEEERGELKRSIRHPTMDGTDLYEGSMAGPSKSTSSSTPPHTPLTTPSLPSDLYHPYHSQTHRTPNHAEYPGWIGDSDSSGNRTTLKPHRSKVPYNTPEDSPLGIFDVNRNIHLNHTSSPGKTHNGRKGKMTYEELLDMPLPLPNGEPSRYHHSQPWHLHDYEESQNSVYHQRSNSANHQEDLGGGITNLDNLVLQDQEDPSAQTIFESSSALEALWEYGSSTSSCSSLAMAKSTQGLDLEVELDLNIDAEEYPLPPGMGLLNLPTEMSLSKVDIPPQHPKTTARSLKSSRRSNLNINNDLPSPLSDTLSFEEEEEEEEPEIKAAIKYKIPLKYQREKDEIRSNPGTEDAV</sequence>
<reference evidence="2 3" key="1">
    <citation type="submission" date="2013-07" db="EMBL/GenBank/DDBJ databases">
        <title>The Genome Sequence of Kwoniella mangroviensis CBS10435.</title>
        <authorList>
            <consortium name="The Broad Institute Genome Sequencing Platform"/>
            <person name="Cuomo C."/>
            <person name="Litvintseva A."/>
            <person name="Chen Y."/>
            <person name="Heitman J."/>
            <person name="Sun S."/>
            <person name="Springer D."/>
            <person name="Dromer F."/>
            <person name="Young S.K."/>
            <person name="Zeng Q."/>
            <person name="Gargeya S."/>
            <person name="Fitzgerald M."/>
            <person name="Abouelleil A."/>
            <person name="Alvarado L."/>
            <person name="Berlin A.M."/>
            <person name="Chapman S.B."/>
            <person name="Dewar J."/>
            <person name="Goldberg J."/>
            <person name="Griggs A."/>
            <person name="Gujja S."/>
            <person name="Hansen M."/>
            <person name="Howarth C."/>
            <person name="Imamovic A."/>
            <person name="Larimer J."/>
            <person name="McCowan C."/>
            <person name="Murphy C."/>
            <person name="Pearson M."/>
            <person name="Priest M."/>
            <person name="Roberts A."/>
            <person name="Saif S."/>
            <person name="Shea T."/>
            <person name="Sykes S."/>
            <person name="Wortman J."/>
            <person name="Nusbaum C."/>
            <person name="Birren B."/>
        </authorList>
    </citation>
    <scope>NUCLEOTIDE SEQUENCE [LARGE SCALE GENOMIC DNA]</scope>
    <source>
        <strain evidence="2 3">CBS 10435</strain>
    </source>
</reference>
<name>A0A1B9IXH5_9TREE</name>
<dbReference type="EMBL" id="KI669460">
    <property type="protein sequence ID" value="OCF60212.1"/>
    <property type="molecule type" value="Genomic_DNA"/>
</dbReference>
<feature type="compositionally biased region" description="Low complexity" evidence="1">
    <location>
        <begin position="404"/>
        <end position="413"/>
    </location>
</feature>
<protein>
    <submittedName>
        <fullName evidence="2">Uncharacterized protein</fullName>
    </submittedName>
</protein>
<evidence type="ECO:0000256" key="1">
    <source>
        <dbReference type="SAM" id="MobiDB-lite"/>
    </source>
</evidence>
<gene>
    <name evidence="2" type="ORF">L486_02892</name>
</gene>
<reference evidence="3" key="2">
    <citation type="submission" date="2013-12" db="EMBL/GenBank/DDBJ databases">
        <title>Evolution of pathogenesis and genome organization in the Tremellales.</title>
        <authorList>
            <person name="Cuomo C."/>
            <person name="Litvintseva A."/>
            <person name="Heitman J."/>
            <person name="Chen Y."/>
            <person name="Sun S."/>
            <person name="Springer D."/>
            <person name="Dromer F."/>
            <person name="Young S."/>
            <person name="Zeng Q."/>
            <person name="Chapman S."/>
            <person name="Gujja S."/>
            <person name="Saif S."/>
            <person name="Birren B."/>
        </authorList>
    </citation>
    <scope>NUCLEOTIDE SEQUENCE [LARGE SCALE GENOMIC DNA]</scope>
    <source>
        <strain evidence="3">CBS 10435</strain>
    </source>
</reference>
<feature type="compositionally biased region" description="Basic and acidic residues" evidence="1">
    <location>
        <begin position="102"/>
        <end position="122"/>
    </location>
</feature>
<feature type="compositionally biased region" description="Low complexity" evidence="1">
    <location>
        <begin position="142"/>
        <end position="163"/>
    </location>
</feature>
<feature type="region of interest" description="Disordered" evidence="1">
    <location>
        <begin position="72"/>
        <end position="216"/>
    </location>
</feature>
<evidence type="ECO:0000313" key="3">
    <source>
        <dbReference type="Proteomes" id="UP000092583"/>
    </source>
</evidence>
<keyword evidence="3" id="KW-1185">Reference proteome</keyword>